<dbReference type="AlphaFoldDB" id="A0A0V0GP69"/>
<name>A0A0V0GP69_SOLCH</name>
<reference evidence="1" key="1">
    <citation type="submission" date="2015-12" db="EMBL/GenBank/DDBJ databases">
        <title>Gene expression during late stages of embryo sac development: a critical building block for successful pollen-pistil interactions.</title>
        <authorList>
            <person name="Liu Y."/>
            <person name="Joly V."/>
            <person name="Sabar M."/>
            <person name="Matton D.P."/>
        </authorList>
    </citation>
    <scope>NUCLEOTIDE SEQUENCE</scope>
</reference>
<proteinExistence type="predicted"/>
<sequence length="71" mass="7970">MQSKVGAEYSISTIKKGQPSALSSRYVRGSGKVGSQGSIVRSFTQHFGKRVFPHFIFFQKHSKPNSTTYWT</sequence>
<accession>A0A0V0GP69</accession>
<organism evidence="1">
    <name type="scientific">Solanum chacoense</name>
    <name type="common">Chaco potato</name>
    <dbReference type="NCBI Taxonomy" id="4108"/>
    <lineage>
        <taxon>Eukaryota</taxon>
        <taxon>Viridiplantae</taxon>
        <taxon>Streptophyta</taxon>
        <taxon>Embryophyta</taxon>
        <taxon>Tracheophyta</taxon>
        <taxon>Spermatophyta</taxon>
        <taxon>Magnoliopsida</taxon>
        <taxon>eudicotyledons</taxon>
        <taxon>Gunneridae</taxon>
        <taxon>Pentapetalae</taxon>
        <taxon>asterids</taxon>
        <taxon>lamiids</taxon>
        <taxon>Solanales</taxon>
        <taxon>Solanaceae</taxon>
        <taxon>Solanoideae</taxon>
        <taxon>Solaneae</taxon>
        <taxon>Solanum</taxon>
    </lineage>
</organism>
<evidence type="ECO:0000313" key="1">
    <source>
        <dbReference type="EMBL" id="JAP09884.1"/>
    </source>
</evidence>
<protein>
    <submittedName>
        <fullName evidence="1">Putative ovule protein</fullName>
    </submittedName>
</protein>
<dbReference type="EMBL" id="GEDG01034137">
    <property type="protein sequence ID" value="JAP09884.1"/>
    <property type="molecule type" value="Transcribed_RNA"/>
</dbReference>